<dbReference type="AlphaFoldDB" id="A0A9N9K0T6"/>
<gene>
    <name evidence="1" type="ORF">DERYTH_LOCUS23871</name>
</gene>
<feature type="non-terminal residue" evidence="1">
    <location>
        <position position="49"/>
    </location>
</feature>
<evidence type="ECO:0000313" key="2">
    <source>
        <dbReference type="Proteomes" id="UP000789405"/>
    </source>
</evidence>
<reference evidence="1" key="1">
    <citation type="submission" date="2021-06" db="EMBL/GenBank/DDBJ databases">
        <authorList>
            <person name="Kallberg Y."/>
            <person name="Tangrot J."/>
            <person name="Rosling A."/>
        </authorList>
    </citation>
    <scope>NUCLEOTIDE SEQUENCE</scope>
    <source>
        <strain evidence="1">MA453B</strain>
    </source>
</reference>
<evidence type="ECO:0000313" key="1">
    <source>
        <dbReference type="EMBL" id="CAG8803365.1"/>
    </source>
</evidence>
<keyword evidence="2" id="KW-1185">Reference proteome</keyword>
<protein>
    <submittedName>
        <fullName evidence="1">6983_t:CDS:1</fullName>
    </submittedName>
</protein>
<dbReference type="Proteomes" id="UP000789405">
    <property type="component" value="Unassembled WGS sequence"/>
</dbReference>
<dbReference type="EMBL" id="CAJVPY010037846">
    <property type="protein sequence ID" value="CAG8803365.1"/>
    <property type="molecule type" value="Genomic_DNA"/>
</dbReference>
<comment type="caution">
    <text evidence="1">The sequence shown here is derived from an EMBL/GenBank/DDBJ whole genome shotgun (WGS) entry which is preliminary data.</text>
</comment>
<accession>A0A9N9K0T6</accession>
<sequence length="49" mass="5366">MPADRKGKLAQVAGKREQEFLAIIAYETVAAQLRESFGSTSTNIQHTSD</sequence>
<name>A0A9N9K0T6_9GLOM</name>
<organism evidence="1 2">
    <name type="scientific">Dentiscutata erythropus</name>
    <dbReference type="NCBI Taxonomy" id="1348616"/>
    <lineage>
        <taxon>Eukaryota</taxon>
        <taxon>Fungi</taxon>
        <taxon>Fungi incertae sedis</taxon>
        <taxon>Mucoromycota</taxon>
        <taxon>Glomeromycotina</taxon>
        <taxon>Glomeromycetes</taxon>
        <taxon>Diversisporales</taxon>
        <taxon>Gigasporaceae</taxon>
        <taxon>Dentiscutata</taxon>
    </lineage>
</organism>
<proteinExistence type="predicted"/>